<dbReference type="InterPro" id="IPR001452">
    <property type="entry name" value="SH3_domain"/>
</dbReference>
<dbReference type="InterPro" id="IPR036028">
    <property type="entry name" value="SH3-like_dom_sf"/>
</dbReference>
<feature type="domain" description="SH3" evidence="4">
    <location>
        <begin position="3"/>
        <end position="63"/>
    </location>
</feature>
<dbReference type="Proteomes" id="UP000324800">
    <property type="component" value="Unassembled WGS sequence"/>
</dbReference>
<evidence type="ECO:0000313" key="6">
    <source>
        <dbReference type="Proteomes" id="UP000324800"/>
    </source>
</evidence>
<accession>A0A5J4VIT6</accession>
<protein>
    <recommendedName>
        <fullName evidence="4">SH3 domain-containing protein</fullName>
    </recommendedName>
</protein>
<evidence type="ECO:0000256" key="2">
    <source>
        <dbReference type="PROSITE-ProRule" id="PRU00192"/>
    </source>
</evidence>
<reference evidence="5 6" key="1">
    <citation type="submission" date="2019-03" db="EMBL/GenBank/DDBJ databases">
        <title>Single cell metagenomics reveals metabolic interactions within the superorganism composed of flagellate Streblomastix strix and complex community of Bacteroidetes bacteria on its surface.</title>
        <authorList>
            <person name="Treitli S.C."/>
            <person name="Kolisko M."/>
            <person name="Husnik F."/>
            <person name="Keeling P."/>
            <person name="Hampl V."/>
        </authorList>
    </citation>
    <scope>NUCLEOTIDE SEQUENCE [LARGE SCALE GENOMIC DNA]</scope>
    <source>
        <strain evidence="5">ST1C</strain>
    </source>
</reference>
<proteinExistence type="predicted"/>
<name>A0A5J4VIT6_9EUKA</name>
<evidence type="ECO:0000256" key="1">
    <source>
        <dbReference type="ARBA" id="ARBA00022443"/>
    </source>
</evidence>
<keyword evidence="1 2" id="KW-0728">SH3 domain</keyword>
<dbReference type="PROSITE" id="PS50002">
    <property type="entry name" value="SH3"/>
    <property type="match status" value="1"/>
</dbReference>
<dbReference type="AlphaFoldDB" id="A0A5J4VIT6"/>
<comment type="caution">
    <text evidence="5">The sequence shown here is derived from an EMBL/GenBank/DDBJ whole genome shotgun (WGS) entry which is preliminary data.</text>
</comment>
<evidence type="ECO:0000256" key="3">
    <source>
        <dbReference type="SAM" id="MobiDB-lite"/>
    </source>
</evidence>
<organism evidence="5 6">
    <name type="scientific">Streblomastix strix</name>
    <dbReference type="NCBI Taxonomy" id="222440"/>
    <lineage>
        <taxon>Eukaryota</taxon>
        <taxon>Metamonada</taxon>
        <taxon>Preaxostyla</taxon>
        <taxon>Oxymonadida</taxon>
        <taxon>Streblomastigidae</taxon>
        <taxon>Streblomastix</taxon>
    </lineage>
</organism>
<evidence type="ECO:0000259" key="4">
    <source>
        <dbReference type="PROSITE" id="PS50002"/>
    </source>
</evidence>
<dbReference type="EMBL" id="SNRW01006756">
    <property type="protein sequence ID" value="KAA6382491.1"/>
    <property type="molecule type" value="Genomic_DNA"/>
</dbReference>
<dbReference type="Pfam" id="PF07653">
    <property type="entry name" value="SH3_2"/>
    <property type="match status" value="1"/>
</dbReference>
<feature type="region of interest" description="Disordered" evidence="3">
    <location>
        <begin position="274"/>
        <end position="296"/>
    </location>
</feature>
<gene>
    <name evidence="5" type="ORF">EZS28_021982</name>
</gene>
<dbReference type="SUPFAM" id="SSF50044">
    <property type="entry name" value="SH3-domain"/>
    <property type="match status" value="1"/>
</dbReference>
<evidence type="ECO:0000313" key="5">
    <source>
        <dbReference type="EMBL" id="KAA6382491.1"/>
    </source>
</evidence>
<sequence>MSNTEEYLEAQIDYAGQEGEAEYLPISKGDFVCVINKGLEYYIVEKDGKVGKVPFSIFKQETSENVQISENAIQTTSTSPISTQISNDDQVIPEKNETELFEFKPSVAANIVSQIISSNSISDVDNNMRMNWLTNQFAEASDDKLKENFNEQFQIIIKDNLGQCQSIHENALLDIIEIIAERGTNIPLEGEYPNKKTVFFDSMKNSGLLEKIENMIQIIIKDYKDCYFKNYCRTCLSRIRIGADEEGYPILIKLNYMRALSQYIGNSGGNLNEEDPEVCNGRKQSNNKPALKPQPQFIPETEEQIEEVGGLEEIESNLFNNGRYLIQTVKEAKVAIFKYFKDKSNGIRWGF</sequence>